<keyword evidence="1" id="KW-0678">Repressor</keyword>
<dbReference type="PROSITE" id="PS50977">
    <property type="entry name" value="HTH_TETR_2"/>
    <property type="match status" value="1"/>
</dbReference>
<dbReference type="Pfam" id="PF00440">
    <property type="entry name" value="TetR_N"/>
    <property type="match status" value="1"/>
</dbReference>
<evidence type="ECO:0000313" key="7">
    <source>
        <dbReference type="EMBL" id="TYP82780.1"/>
    </source>
</evidence>
<dbReference type="PANTHER" id="PTHR30055">
    <property type="entry name" value="HTH-TYPE TRANSCRIPTIONAL REGULATOR RUTR"/>
    <property type="match status" value="1"/>
</dbReference>
<dbReference type="AlphaFoldDB" id="A0A5S5CRF7"/>
<dbReference type="InterPro" id="IPR001647">
    <property type="entry name" value="HTH_TetR"/>
</dbReference>
<dbReference type="SUPFAM" id="SSF46689">
    <property type="entry name" value="Homeodomain-like"/>
    <property type="match status" value="1"/>
</dbReference>
<evidence type="ECO:0000256" key="2">
    <source>
        <dbReference type="ARBA" id="ARBA00023015"/>
    </source>
</evidence>
<dbReference type="InterPro" id="IPR041490">
    <property type="entry name" value="KstR2_TetR_C"/>
</dbReference>
<evidence type="ECO:0000256" key="5">
    <source>
        <dbReference type="PROSITE-ProRule" id="PRU00335"/>
    </source>
</evidence>
<gene>
    <name evidence="7" type="ORF">BD833_11816</name>
</gene>
<reference evidence="7 8" key="1">
    <citation type="submission" date="2019-07" db="EMBL/GenBank/DDBJ databases">
        <title>Genomic Encyclopedia of Archaeal and Bacterial Type Strains, Phase II (KMG-II): from individual species to whole genera.</title>
        <authorList>
            <person name="Goeker M."/>
        </authorList>
    </citation>
    <scope>NUCLEOTIDE SEQUENCE [LARGE SCALE GENOMIC DNA]</scope>
    <source>
        <strain evidence="7 8">DSM 46842</strain>
    </source>
</reference>
<accession>A0A5S5CRF7</accession>
<feature type="DNA-binding region" description="H-T-H motif" evidence="5">
    <location>
        <begin position="44"/>
        <end position="63"/>
    </location>
</feature>
<dbReference type="Pfam" id="PF17932">
    <property type="entry name" value="TetR_C_24"/>
    <property type="match status" value="1"/>
</dbReference>
<evidence type="ECO:0000256" key="1">
    <source>
        <dbReference type="ARBA" id="ARBA00022491"/>
    </source>
</evidence>
<keyword evidence="3 5" id="KW-0238">DNA-binding</keyword>
<dbReference type="InterPro" id="IPR036271">
    <property type="entry name" value="Tet_transcr_reg_TetR-rel_C_sf"/>
</dbReference>
<dbReference type="Gene3D" id="1.10.357.10">
    <property type="entry name" value="Tetracycline Repressor, domain 2"/>
    <property type="match status" value="1"/>
</dbReference>
<keyword evidence="2" id="KW-0805">Transcription regulation</keyword>
<sequence>MASACQCIGSLRGVASTAAENPRRAQIIGVAADLFDRDGYHETSMQAIAERTGIRKASLYHYFRSKDELLVELHETLMTVVIGRHLDRRTAERLGPRDELRAMMRDVIGLMDSHPGYLRIFFESYRELPPVARSSVAAQRSRYRQLVADVITAGNELGEFRGVDPDLTSLAVLSLMNWTYQWFGRSGPLTTDEVADHFWSLLLNGIGTAPDR</sequence>
<comment type="caution">
    <text evidence="7">The sequence shown here is derived from an EMBL/GenBank/DDBJ whole genome shotgun (WGS) entry which is preliminary data.</text>
</comment>
<evidence type="ECO:0000259" key="6">
    <source>
        <dbReference type="PROSITE" id="PS50977"/>
    </source>
</evidence>
<name>A0A5S5CRF7_9ACTN</name>
<dbReference type="SUPFAM" id="SSF48498">
    <property type="entry name" value="Tetracyclin repressor-like, C-terminal domain"/>
    <property type="match status" value="1"/>
</dbReference>
<proteinExistence type="predicted"/>
<evidence type="ECO:0000313" key="8">
    <source>
        <dbReference type="Proteomes" id="UP000322499"/>
    </source>
</evidence>
<feature type="domain" description="HTH tetR-type" evidence="6">
    <location>
        <begin position="21"/>
        <end position="81"/>
    </location>
</feature>
<dbReference type="Proteomes" id="UP000322499">
    <property type="component" value="Unassembled WGS sequence"/>
</dbReference>
<dbReference type="Gene3D" id="1.10.10.60">
    <property type="entry name" value="Homeodomain-like"/>
    <property type="match status" value="1"/>
</dbReference>
<evidence type="ECO:0000256" key="3">
    <source>
        <dbReference type="ARBA" id="ARBA00023125"/>
    </source>
</evidence>
<dbReference type="PANTHER" id="PTHR30055:SF175">
    <property type="entry name" value="HTH-TYPE TRANSCRIPTIONAL REPRESSOR KSTR2"/>
    <property type="match status" value="1"/>
</dbReference>
<dbReference type="InterPro" id="IPR050109">
    <property type="entry name" value="HTH-type_TetR-like_transc_reg"/>
</dbReference>
<dbReference type="GO" id="GO:0003700">
    <property type="term" value="F:DNA-binding transcription factor activity"/>
    <property type="evidence" value="ECO:0007669"/>
    <property type="project" value="TreeGrafter"/>
</dbReference>
<dbReference type="EMBL" id="VNHW01000018">
    <property type="protein sequence ID" value="TYP82780.1"/>
    <property type="molecule type" value="Genomic_DNA"/>
</dbReference>
<dbReference type="GO" id="GO:0000976">
    <property type="term" value="F:transcription cis-regulatory region binding"/>
    <property type="evidence" value="ECO:0007669"/>
    <property type="project" value="TreeGrafter"/>
</dbReference>
<organism evidence="7 8">
    <name type="scientific">Blastococcus xanthinilyticus</name>
    <dbReference type="NCBI Taxonomy" id="1564164"/>
    <lineage>
        <taxon>Bacteria</taxon>
        <taxon>Bacillati</taxon>
        <taxon>Actinomycetota</taxon>
        <taxon>Actinomycetes</taxon>
        <taxon>Geodermatophilales</taxon>
        <taxon>Geodermatophilaceae</taxon>
        <taxon>Blastococcus</taxon>
    </lineage>
</organism>
<protein>
    <submittedName>
        <fullName evidence="7">TetR family transcriptional regulator</fullName>
    </submittedName>
</protein>
<evidence type="ECO:0000256" key="4">
    <source>
        <dbReference type="ARBA" id="ARBA00023163"/>
    </source>
</evidence>
<keyword evidence="4" id="KW-0804">Transcription</keyword>
<dbReference type="PRINTS" id="PR00455">
    <property type="entry name" value="HTHTETR"/>
</dbReference>
<dbReference type="InterPro" id="IPR009057">
    <property type="entry name" value="Homeodomain-like_sf"/>
</dbReference>
<keyword evidence="8" id="KW-1185">Reference proteome</keyword>